<dbReference type="PANTHER" id="PTHR43102">
    <property type="entry name" value="SLR1143 PROTEIN"/>
    <property type="match status" value="1"/>
</dbReference>
<proteinExistence type="predicted"/>
<dbReference type="KEGG" id="mant:BHD05_02340"/>
<dbReference type="InterPro" id="IPR011006">
    <property type="entry name" value="CheY-like_superfamily"/>
</dbReference>
<dbReference type="InterPro" id="IPR001789">
    <property type="entry name" value="Sig_transdc_resp-reg_receiver"/>
</dbReference>
<evidence type="ECO:0000313" key="6">
    <source>
        <dbReference type="Proteomes" id="UP000464507"/>
    </source>
</evidence>
<protein>
    <recommendedName>
        <fullName evidence="4">Response regulatory domain-containing protein</fullName>
    </recommendedName>
</protein>
<keyword evidence="3" id="KW-0597">Phosphoprotein</keyword>
<dbReference type="EMBL" id="CP017146">
    <property type="protein sequence ID" value="QHO68644.1"/>
    <property type="molecule type" value="Genomic_DNA"/>
</dbReference>
<dbReference type="AlphaFoldDB" id="A0A7L5AGY3"/>
<gene>
    <name evidence="5" type="ORF">BHD05_02340</name>
</gene>
<keyword evidence="6" id="KW-1185">Reference proteome</keyword>
<evidence type="ECO:0000313" key="5">
    <source>
        <dbReference type="EMBL" id="QHO68644.1"/>
    </source>
</evidence>
<evidence type="ECO:0000256" key="1">
    <source>
        <dbReference type="ARBA" id="ARBA00022679"/>
    </source>
</evidence>
<feature type="modified residue" description="4-aspartylphosphate" evidence="3">
    <location>
        <position position="53"/>
    </location>
</feature>
<dbReference type="RefSeq" id="WP_161885003.1">
    <property type="nucleotide sequence ID" value="NZ_CP017146.1"/>
</dbReference>
<dbReference type="Proteomes" id="UP000464507">
    <property type="component" value="Chromosome"/>
</dbReference>
<dbReference type="PROSITE" id="PS50110">
    <property type="entry name" value="RESPONSE_REGULATORY"/>
    <property type="match status" value="1"/>
</dbReference>
<sequence length="303" mass="32290">MAAKILLVASDPVEALVLSETLVQGGYRVIPSDDTITALPLARREAPDLVLVDLTLPGGLMLLSRLSLFPDTAMIPTVALADSQLLAGEAMRMGTRAVLNKPIVTPDLLAAVSDHVMSPGALEAAPPALLAHQPRLDALRDLGVLDTPAEETYDRFTRLVAHILDVPVALISLVDDERQFFTSQVGLREPWATMRQTPLSHSFCQFTVTFRQPVVINDAAEHPLVRHNLAVSEMDVAAYAGVPLITSSGEAVGSLCAIDAKPHEWSDDEVAALTDLGAILIELLELRGPGPAKGSEASRPDVA</sequence>
<feature type="domain" description="Response regulatory" evidence="4">
    <location>
        <begin position="4"/>
        <end position="116"/>
    </location>
</feature>
<dbReference type="Gene3D" id="3.30.450.40">
    <property type="match status" value="1"/>
</dbReference>
<dbReference type="SMART" id="SM00065">
    <property type="entry name" value="GAF"/>
    <property type="match status" value="1"/>
</dbReference>
<dbReference type="Pfam" id="PF01590">
    <property type="entry name" value="GAF"/>
    <property type="match status" value="1"/>
</dbReference>
<keyword evidence="1" id="KW-0808">Transferase</keyword>
<dbReference type="InterPro" id="IPR029016">
    <property type="entry name" value="GAF-like_dom_sf"/>
</dbReference>
<evidence type="ECO:0000256" key="2">
    <source>
        <dbReference type="ARBA" id="ARBA00022777"/>
    </source>
</evidence>
<dbReference type="GO" id="GO:0016301">
    <property type="term" value="F:kinase activity"/>
    <property type="evidence" value="ECO:0007669"/>
    <property type="project" value="UniProtKB-KW"/>
</dbReference>
<dbReference type="InterPro" id="IPR003018">
    <property type="entry name" value="GAF"/>
</dbReference>
<dbReference type="SUPFAM" id="SSF55781">
    <property type="entry name" value="GAF domain-like"/>
    <property type="match status" value="1"/>
</dbReference>
<evidence type="ECO:0000256" key="3">
    <source>
        <dbReference type="PROSITE-ProRule" id="PRU00169"/>
    </source>
</evidence>
<name>A0A7L5AGY3_9MICO</name>
<dbReference type="OrthoDB" id="319881at2"/>
<evidence type="ECO:0000259" key="4">
    <source>
        <dbReference type="PROSITE" id="PS50110"/>
    </source>
</evidence>
<keyword evidence="2" id="KW-0418">Kinase</keyword>
<organism evidence="5 6">
    <name type="scientific">Marisediminicola antarctica</name>
    <dbReference type="NCBI Taxonomy" id="674079"/>
    <lineage>
        <taxon>Bacteria</taxon>
        <taxon>Bacillati</taxon>
        <taxon>Actinomycetota</taxon>
        <taxon>Actinomycetes</taxon>
        <taxon>Micrococcales</taxon>
        <taxon>Microbacteriaceae</taxon>
        <taxon>Marisediminicola</taxon>
    </lineage>
</organism>
<reference evidence="5 6" key="1">
    <citation type="submission" date="2016-09" db="EMBL/GenBank/DDBJ databases">
        <title>Complete genome sequence of microbes from the polar regions.</title>
        <authorList>
            <person name="Liao L."/>
            <person name="Chen B."/>
        </authorList>
    </citation>
    <scope>NUCLEOTIDE SEQUENCE [LARGE SCALE GENOMIC DNA]</scope>
    <source>
        <strain evidence="5 6">ZS314</strain>
    </source>
</reference>
<dbReference type="Pfam" id="PF00072">
    <property type="entry name" value="Response_reg"/>
    <property type="match status" value="1"/>
</dbReference>
<dbReference type="SMART" id="SM00448">
    <property type="entry name" value="REC"/>
    <property type="match status" value="1"/>
</dbReference>
<dbReference type="GO" id="GO:0000160">
    <property type="term" value="P:phosphorelay signal transduction system"/>
    <property type="evidence" value="ECO:0007669"/>
    <property type="project" value="InterPro"/>
</dbReference>
<dbReference type="PANTHER" id="PTHR43102:SF2">
    <property type="entry name" value="GAF DOMAIN-CONTAINING PROTEIN"/>
    <property type="match status" value="1"/>
</dbReference>
<dbReference type="SUPFAM" id="SSF52172">
    <property type="entry name" value="CheY-like"/>
    <property type="match status" value="1"/>
</dbReference>
<dbReference type="Gene3D" id="3.40.50.2300">
    <property type="match status" value="1"/>
</dbReference>
<accession>A0A7L5AGY3</accession>